<dbReference type="Proteomes" id="UP000269352">
    <property type="component" value="Unassembled WGS sequence"/>
</dbReference>
<accession>A0A388T983</accession>
<dbReference type="EMBL" id="BGZN01000002">
    <property type="protein sequence ID" value="GBR72788.1"/>
    <property type="molecule type" value="Genomic_DNA"/>
</dbReference>
<gene>
    <name evidence="1" type="ORF">NO1_0262</name>
</gene>
<organism evidence="1 2">
    <name type="scientific">Termititenax aidoneus</name>
    <dbReference type="NCBI Taxonomy" id="2218524"/>
    <lineage>
        <taxon>Bacteria</taxon>
        <taxon>Bacillati</taxon>
        <taxon>Candidatus Margulisiibacteriota</taxon>
        <taxon>Candidatus Termititenacia</taxon>
        <taxon>Candidatus Termititenacales</taxon>
        <taxon>Candidatus Termititenacaceae</taxon>
        <taxon>Candidatus Termititenax</taxon>
    </lineage>
</organism>
<evidence type="ECO:0000313" key="1">
    <source>
        <dbReference type="EMBL" id="GBR72788.1"/>
    </source>
</evidence>
<dbReference type="AlphaFoldDB" id="A0A388T983"/>
<sequence>MKTLQKIMNFSSGMVNEKLLERQDSDILATGCSLLKNLMCSPFGSVYTRNGMKKLAEVTTEITGDAYRLVPFIFSNTQVYLFLFTNELLRIFFNDQLISSLNIDYTSSQIAVLKYAQEENMIVFTHPDVPPKMIVRKETSGQITFEYNDFVIKEIPRYSFDKVVIPNETVASFKFTLGDKAEGHISITVNEPAGFQFQETDIGGYIDSPVDQGAGRARITSITTGSNTASAETIITASAETIIPFYEASKQYSGTLERNYEPSWSAARGWPVSCAFFNQRLWFGGSKSRPASIWASRVGQYDNFENTANYENDAIDITIASNTVDSISDLFVNRGIQIFTDGGEWVIPEGAVSAQNIYIQKQTPNGIYKNIMPVNINGATIFIERNGVALMNFLYTNEQSAFSTESMSAVFGDFKNPVAMAADINPGADSGNIIYIVQAGGKMICADFLPTRNTSAFSIFETRGKYKDALSVASETYFIVEDSGRFFLEKETKGMRSDLTEAINLTTPDQTFTMSDHYDMDRLTLYTDQKELKRGTPEAPADYLVDGHTVTMTLPPDGFAPATLYYGYPFDFEMQSTKISIEQYSENVFKRIARAVITCNNTRRLYFCDLKRESAAPDDISSPPKNIYEYWGVTNPAKDLRYSFEGNSIYPVEILSAVMNITYGGA</sequence>
<keyword evidence="2" id="KW-1185">Reference proteome</keyword>
<evidence type="ECO:0000313" key="2">
    <source>
        <dbReference type="Proteomes" id="UP000269352"/>
    </source>
</evidence>
<protein>
    <submittedName>
        <fullName evidence="1">Tail tubular protein B</fullName>
    </submittedName>
</protein>
<reference evidence="1 2" key="1">
    <citation type="journal article" date="2019" name="ISME J.">
        <title>Genome analyses of uncultured TG2/ZB3 bacteria in 'Margulisbacteria' specifically attached to ectosymbiotic spirochetes of protists in the termite gut.</title>
        <authorList>
            <person name="Utami Y.D."/>
            <person name="Kuwahara H."/>
            <person name="Igai K."/>
            <person name="Murakami T."/>
            <person name="Sugaya K."/>
            <person name="Morikawa T."/>
            <person name="Nagura Y."/>
            <person name="Yuki M."/>
            <person name="Deevong P."/>
            <person name="Inoue T."/>
            <person name="Kihara K."/>
            <person name="Lo N."/>
            <person name="Yamada A."/>
            <person name="Ohkuma M."/>
            <person name="Hongoh Y."/>
        </authorList>
    </citation>
    <scope>NUCLEOTIDE SEQUENCE [LARGE SCALE GENOMIC DNA]</scope>
    <source>
        <strain evidence="1">NkOx7-01</strain>
    </source>
</reference>
<name>A0A388T983_TERA1</name>
<comment type="caution">
    <text evidence="1">The sequence shown here is derived from an EMBL/GenBank/DDBJ whole genome shotgun (WGS) entry which is preliminary data.</text>
</comment>
<proteinExistence type="predicted"/>